<evidence type="ECO:0000313" key="1">
    <source>
        <dbReference type="EMBL" id="JAH30391.1"/>
    </source>
</evidence>
<protein>
    <submittedName>
        <fullName evidence="1">Uncharacterized protein</fullName>
    </submittedName>
</protein>
<reference evidence="1" key="2">
    <citation type="journal article" date="2015" name="Fish Shellfish Immunol.">
        <title>Early steps in the European eel (Anguilla anguilla)-Vibrio vulnificus interaction in the gills: Role of the RtxA13 toxin.</title>
        <authorList>
            <person name="Callol A."/>
            <person name="Pajuelo D."/>
            <person name="Ebbesson L."/>
            <person name="Teles M."/>
            <person name="MacKenzie S."/>
            <person name="Amaro C."/>
        </authorList>
    </citation>
    <scope>NUCLEOTIDE SEQUENCE</scope>
</reference>
<name>A0A0E9RMM8_ANGAN</name>
<accession>A0A0E9RMM8</accession>
<dbReference type="AlphaFoldDB" id="A0A0E9RMM8"/>
<sequence>MVYTSLVSTVKDGLNRNLLYQIIIEFVQIMA</sequence>
<reference evidence="1" key="1">
    <citation type="submission" date="2014-11" db="EMBL/GenBank/DDBJ databases">
        <authorList>
            <person name="Amaro Gonzalez C."/>
        </authorList>
    </citation>
    <scope>NUCLEOTIDE SEQUENCE</scope>
</reference>
<proteinExistence type="predicted"/>
<dbReference type="EMBL" id="GBXM01078186">
    <property type="protein sequence ID" value="JAH30391.1"/>
    <property type="molecule type" value="Transcribed_RNA"/>
</dbReference>
<organism evidence="1">
    <name type="scientific">Anguilla anguilla</name>
    <name type="common">European freshwater eel</name>
    <name type="synonym">Muraena anguilla</name>
    <dbReference type="NCBI Taxonomy" id="7936"/>
    <lineage>
        <taxon>Eukaryota</taxon>
        <taxon>Metazoa</taxon>
        <taxon>Chordata</taxon>
        <taxon>Craniata</taxon>
        <taxon>Vertebrata</taxon>
        <taxon>Euteleostomi</taxon>
        <taxon>Actinopterygii</taxon>
        <taxon>Neopterygii</taxon>
        <taxon>Teleostei</taxon>
        <taxon>Anguilliformes</taxon>
        <taxon>Anguillidae</taxon>
        <taxon>Anguilla</taxon>
    </lineage>
</organism>